<dbReference type="Gene3D" id="3.30.200.20">
    <property type="entry name" value="Phosphorylase Kinase, domain 1"/>
    <property type="match status" value="1"/>
</dbReference>
<dbReference type="Proteomes" id="UP000048926">
    <property type="component" value="Unassembled WGS sequence"/>
</dbReference>
<dbReference type="AlphaFoldDB" id="A0A0M6XWW6"/>
<evidence type="ECO:0000313" key="3">
    <source>
        <dbReference type="Proteomes" id="UP000048926"/>
    </source>
</evidence>
<dbReference type="Pfam" id="PF01636">
    <property type="entry name" value="APH"/>
    <property type="match status" value="1"/>
</dbReference>
<evidence type="ECO:0000313" key="2">
    <source>
        <dbReference type="EMBL" id="CTQ42331.1"/>
    </source>
</evidence>
<dbReference type="CDD" id="cd05155">
    <property type="entry name" value="APH_ChoK_like_1"/>
    <property type="match status" value="1"/>
</dbReference>
<dbReference type="STRING" id="187304.B0E33_26365"/>
<dbReference type="InterPro" id="IPR051678">
    <property type="entry name" value="AGP_Transferase"/>
</dbReference>
<reference evidence="3" key="1">
    <citation type="submission" date="2015-07" db="EMBL/GenBank/DDBJ databases">
        <authorList>
            <person name="Rodrigo-Torres Lidia"/>
            <person name="Arahal R.David."/>
        </authorList>
    </citation>
    <scope>NUCLEOTIDE SEQUENCE [LARGE SCALE GENOMIC DNA]</scope>
    <source>
        <strain evidence="3">CECT 4801</strain>
    </source>
</reference>
<accession>A0A0M6XWW6</accession>
<dbReference type="EMBL" id="CXST01000001">
    <property type="protein sequence ID" value="CTQ42331.1"/>
    <property type="molecule type" value="Genomic_DNA"/>
</dbReference>
<dbReference type="GO" id="GO:0016740">
    <property type="term" value="F:transferase activity"/>
    <property type="evidence" value="ECO:0007669"/>
    <property type="project" value="UniProtKB-KW"/>
</dbReference>
<dbReference type="SUPFAM" id="SSF56112">
    <property type="entry name" value="Protein kinase-like (PK-like)"/>
    <property type="match status" value="1"/>
</dbReference>
<dbReference type="OrthoDB" id="3806873at2"/>
<keyword evidence="3" id="KW-1185">Reference proteome</keyword>
<dbReference type="RefSeq" id="WP_055654344.1">
    <property type="nucleotide sequence ID" value="NZ_CXST01000001.1"/>
</dbReference>
<proteinExistence type="predicted"/>
<gene>
    <name evidence="2" type="ORF">LAL4801_00758</name>
</gene>
<keyword evidence="2" id="KW-0808">Transferase</keyword>
<dbReference type="Gene3D" id="3.90.1200.10">
    <property type="match status" value="1"/>
</dbReference>
<dbReference type="InterPro" id="IPR011009">
    <property type="entry name" value="Kinase-like_dom_sf"/>
</dbReference>
<protein>
    <submittedName>
        <fullName evidence="2">Aminoglycoside phosphotransferase</fullName>
    </submittedName>
</protein>
<name>A0A0M6XWW6_9HYPH</name>
<sequence length="288" mass="31871">MEIDRNTVALLIRQQFPHLDHLPIEPVSKQGWDNATFRLGDALSVRLPRNETYAEAVKKEAHALAVLGEHLSVEVPSVVAVGLPSDTFPLPWSIRRWVEGDTLESADGVNPETFAVSLGKTLCDLRAIVTDSGFIAGKHSFYRGCHHSVYGDEVQKSLDILGSKVDAMRCLEVWQRGMTSAWTARPVWFHGDIAVGNIIVTKSVVKALIDFGTCGIGDPACDFVMAWTYFDLESRKIFRDTCQVDDQTWHRARAWALWKALVCMSGLSSPDTDGTQAKALQAICNDVD</sequence>
<feature type="domain" description="Aminoglycoside phosphotransferase" evidence="1">
    <location>
        <begin position="30"/>
        <end position="255"/>
    </location>
</feature>
<dbReference type="PANTHER" id="PTHR21310">
    <property type="entry name" value="AMINOGLYCOSIDE PHOSPHOTRANSFERASE-RELATED-RELATED"/>
    <property type="match status" value="1"/>
</dbReference>
<dbReference type="PANTHER" id="PTHR21310:SF42">
    <property type="entry name" value="BIFUNCTIONAL AAC_APH"/>
    <property type="match status" value="1"/>
</dbReference>
<dbReference type="InterPro" id="IPR002575">
    <property type="entry name" value="Aminoglycoside_PTrfase"/>
</dbReference>
<evidence type="ECO:0000259" key="1">
    <source>
        <dbReference type="Pfam" id="PF01636"/>
    </source>
</evidence>
<organism evidence="2 3">
    <name type="scientific">Roseibium aggregatum</name>
    <dbReference type="NCBI Taxonomy" id="187304"/>
    <lineage>
        <taxon>Bacteria</taxon>
        <taxon>Pseudomonadati</taxon>
        <taxon>Pseudomonadota</taxon>
        <taxon>Alphaproteobacteria</taxon>
        <taxon>Hyphomicrobiales</taxon>
        <taxon>Stappiaceae</taxon>
        <taxon>Roseibium</taxon>
    </lineage>
</organism>